<gene>
    <name evidence="2" type="ORF">GCK72_022409</name>
</gene>
<dbReference type="RefSeq" id="XP_053578374.1">
    <property type="nucleotide sequence ID" value="XM_053734808.1"/>
</dbReference>
<accession>A0A6A5FU99</accession>
<dbReference type="KEGG" id="crq:GCK72_022409"/>
<feature type="region of interest" description="Disordered" evidence="1">
    <location>
        <begin position="1"/>
        <end position="51"/>
    </location>
</feature>
<evidence type="ECO:0000256" key="1">
    <source>
        <dbReference type="SAM" id="MobiDB-lite"/>
    </source>
</evidence>
<sequence length="138" mass="15273">MPSPSRLTSATSSPVESLEIQKSTPPHRMTREKKNAHLANAPTNKEKSTNLNTLPLRGVLHQDDTLAVVQSIFESNKPRHTPYTPKDRKATSKIADSSRFSADEFNSDEGTSNTGQRSIIGGSRAQNYTKMVQPHLHH</sequence>
<dbReference type="EMBL" id="WUAV01000006">
    <property type="protein sequence ID" value="KAF1745961.1"/>
    <property type="molecule type" value="Genomic_DNA"/>
</dbReference>
<dbReference type="Proteomes" id="UP000483820">
    <property type="component" value="Chromosome X"/>
</dbReference>
<feature type="compositionally biased region" description="Polar residues" evidence="1">
    <location>
        <begin position="108"/>
        <end position="117"/>
    </location>
</feature>
<feature type="compositionally biased region" description="Polar residues" evidence="1">
    <location>
        <begin position="1"/>
        <end position="24"/>
    </location>
</feature>
<name>A0A6A5FU99_CAERE</name>
<dbReference type="CTD" id="78777428"/>
<dbReference type="GeneID" id="78777428"/>
<evidence type="ECO:0000313" key="2">
    <source>
        <dbReference type="EMBL" id="KAF1745961.1"/>
    </source>
</evidence>
<dbReference type="AlphaFoldDB" id="A0A6A5FU99"/>
<feature type="region of interest" description="Disordered" evidence="1">
    <location>
        <begin position="76"/>
        <end position="138"/>
    </location>
</feature>
<protein>
    <submittedName>
        <fullName evidence="2">Uncharacterized protein</fullName>
    </submittedName>
</protein>
<organism evidence="2 3">
    <name type="scientific">Caenorhabditis remanei</name>
    <name type="common">Caenorhabditis vulgaris</name>
    <dbReference type="NCBI Taxonomy" id="31234"/>
    <lineage>
        <taxon>Eukaryota</taxon>
        <taxon>Metazoa</taxon>
        <taxon>Ecdysozoa</taxon>
        <taxon>Nematoda</taxon>
        <taxon>Chromadorea</taxon>
        <taxon>Rhabditida</taxon>
        <taxon>Rhabditina</taxon>
        <taxon>Rhabditomorpha</taxon>
        <taxon>Rhabditoidea</taxon>
        <taxon>Rhabditidae</taxon>
        <taxon>Peloderinae</taxon>
        <taxon>Caenorhabditis</taxon>
    </lineage>
</organism>
<comment type="caution">
    <text evidence="2">The sequence shown here is derived from an EMBL/GenBank/DDBJ whole genome shotgun (WGS) entry which is preliminary data.</text>
</comment>
<proteinExistence type="predicted"/>
<evidence type="ECO:0000313" key="3">
    <source>
        <dbReference type="Proteomes" id="UP000483820"/>
    </source>
</evidence>
<reference evidence="2 3" key="1">
    <citation type="submission" date="2019-12" db="EMBL/GenBank/DDBJ databases">
        <title>Chromosome-level assembly of the Caenorhabditis remanei genome.</title>
        <authorList>
            <person name="Teterina A.A."/>
            <person name="Willis J.H."/>
            <person name="Phillips P.C."/>
        </authorList>
    </citation>
    <scope>NUCLEOTIDE SEQUENCE [LARGE SCALE GENOMIC DNA]</scope>
    <source>
        <strain evidence="2 3">PX506</strain>
        <tissue evidence="2">Whole organism</tissue>
    </source>
</reference>